<keyword evidence="1" id="KW-0175">Coiled coil</keyword>
<accession>A9KNZ0</accession>
<dbReference type="Proteomes" id="UP000000370">
    <property type="component" value="Chromosome"/>
</dbReference>
<reference evidence="5" key="1">
    <citation type="submission" date="2007-11" db="EMBL/GenBank/DDBJ databases">
        <title>Complete genome sequence of Clostridium phytofermentans ISDg.</title>
        <authorList>
            <person name="Leschine S.B."/>
            <person name="Warnick T.A."/>
            <person name="Blanchard J.L."/>
            <person name="Schnell D.J."/>
            <person name="Petit E.L."/>
            <person name="LaTouf W.G."/>
            <person name="Copeland A."/>
            <person name="Lucas S."/>
            <person name="Lapidus A."/>
            <person name="Barry K."/>
            <person name="Glavina del Rio T."/>
            <person name="Dalin E."/>
            <person name="Tice H."/>
            <person name="Pitluck S."/>
            <person name="Kiss H."/>
            <person name="Brettin T."/>
            <person name="Bruce D."/>
            <person name="Detter J.C."/>
            <person name="Han C."/>
            <person name="Kuske C."/>
            <person name="Schmutz J."/>
            <person name="Larimer F."/>
            <person name="Land M."/>
            <person name="Hauser L."/>
            <person name="Kyrpides N."/>
            <person name="Kim E.A."/>
            <person name="Richardson P."/>
        </authorList>
    </citation>
    <scope>NUCLEOTIDE SEQUENCE [LARGE SCALE GENOMIC DNA]</scope>
    <source>
        <strain evidence="5">ATCC 700394 / DSM 18823 / ISDg</strain>
    </source>
</reference>
<dbReference type="EMBL" id="CP000885">
    <property type="protein sequence ID" value="ABX43160.1"/>
    <property type="molecule type" value="Genomic_DNA"/>
</dbReference>
<dbReference type="InterPro" id="IPR043128">
    <property type="entry name" value="Rev_trsase/Diguanyl_cyclase"/>
</dbReference>
<feature type="coiled-coil region" evidence="1">
    <location>
        <begin position="182"/>
        <end position="209"/>
    </location>
</feature>
<dbReference type="NCBIfam" id="TIGR00254">
    <property type="entry name" value="GGDEF"/>
    <property type="match status" value="1"/>
</dbReference>
<dbReference type="OrthoDB" id="9804955at2"/>
<dbReference type="PANTHER" id="PTHR45138">
    <property type="entry name" value="REGULATORY COMPONENTS OF SENSORY TRANSDUCTION SYSTEM"/>
    <property type="match status" value="1"/>
</dbReference>
<dbReference type="GO" id="GO:0052621">
    <property type="term" value="F:diguanylate cyclase activity"/>
    <property type="evidence" value="ECO:0007669"/>
    <property type="project" value="TreeGrafter"/>
</dbReference>
<dbReference type="SMART" id="SM00267">
    <property type="entry name" value="GGDEF"/>
    <property type="match status" value="1"/>
</dbReference>
<feature type="transmembrane region" description="Helical" evidence="2">
    <location>
        <begin position="151"/>
        <end position="174"/>
    </location>
</feature>
<feature type="transmembrane region" description="Helical" evidence="2">
    <location>
        <begin position="12"/>
        <end position="32"/>
    </location>
</feature>
<dbReference type="InterPro" id="IPR050469">
    <property type="entry name" value="Diguanylate_Cyclase"/>
</dbReference>
<dbReference type="GO" id="GO:0005886">
    <property type="term" value="C:plasma membrane"/>
    <property type="evidence" value="ECO:0007669"/>
    <property type="project" value="TreeGrafter"/>
</dbReference>
<dbReference type="CDD" id="cd01949">
    <property type="entry name" value="GGDEF"/>
    <property type="match status" value="1"/>
</dbReference>
<keyword evidence="5" id="KW-1185">Reference proteome</keyword>
<dbReference type="GO" id="GO:0043709">
    <property type="term" value="P:cell adhesion involved in single-species biofilm formation"/>
    <property type="evidence" value="ECO:0007669"/>
    <property type="project" value="TreeGrafter"/>
</dbReference>
<feature type="domain" description="GGDEF" evidence="3">
    <location>
        <begin position="423"/>
        <end position="557"/>
    </location>
</feature>
<evidence type="ECO:0000256" key="2">
    <source>
        <dbReference type="SAM" id="Phobius"/>
    </source>
</evidence>
<keyword evidence="2" id="KW-0812">Transmembrane</keyword>
<evidence type="ECO:0000313" key="5">
    <source>
        <dbReference type="Proteomes" id="UP000000370"/>
    </source>
</evidence>
<dbReference type="Gene3D" id="3.30.450.40">
    <property type="match status" value="1"/>
</dbReference>
<name>A9KNZ0_LACP7</name>
<feature type="transmembrane region" description="Helical" evidence="2">
    <location>
        <begin position="76"/>
        <end position="107"/>
    </location>
</feature>
<dbReference type="InterPro" id="IPR000160">
    <property type="entry name" value="GGDEF_dom"/>
</dbReference>
<dbReference type="Pfam" id="PF00990">
    <property type="entry name" value="GGDEF"/>
    <property type="match status" value="1"/>
</dbReference>
<keyword evidence="2" id="KW-0472">Membrane</keyword>
<dbReference type="SUPFAM" id="SSF55073">
    <property type="entry name" value="Nucleotide cyclase"/>
    <property type="match status" value="1"/>
</dbReference>
<dbReference type="AlphaFoldDB" id="A9KNZ0"/>
<dbReference type="PANTHER" id="PTHR45138:SF9">
    <property type="entry name" value="DIGUANYLATE CYCLASE DGCM-RELATED"/>
    <property type="match status" value="1"/>
</dbReference>
<feature type="transmembrane region" description="Helical" evidence="2">
    <location>
        <begin position="38"/>
        <end position="56"/>
    </location>
</feature>
<dbReference type="HOGENOM" id="CLU_000445_11_24_9"/>
<organism evidence="4 5">
    <name type="scientific">Lachnoclostridium phytofermentans (strain ATCC 700394 / DSM 18823 / ISDg)</name>
    <name type="common">Clostridium phytofermentans</name>
    <dbReference type="NCBI Taxonomy" id="357809"/>
    <lineage>
        <taxon>Bacteria</taxon>
        <taxon>Bacillati</taxon>
        <taxon>Bacillota</taxon>
        <taxon>Clostridia</taxon>
        <taxon>Lachnospirales</taxon>
        <taxon>Lachnospiraceae</taxon>
    </lineage>
</organism>
<dbReference type="PROSITE" id="PS50887">
    <property type="entry name" value="GGDEF"/>
    <property type="match status" value="1"/>
</dbReference>
<dbReference type="STRING" id="357809.Cphy_2800"/>
<dbReference type="FunFam" id="3.30.70.270:FF:000001">
    <property type="entry name" value="Diguanylate cyclase domain protein"/>
    <property type="match status" value="1"/>
</dbReference>
<evidence type="ECO:0000256" key="1">
    <source>
        <dbReference type="SAM" id="Coils"/>
    </source>
</evidence>
<keyword evidence="2" id="KW-1133">Transmembrane helix</keyword>
<evidence type="ECO:0000313" key="4">
    <source>
        <dbReference type="EMBL" id="ABX43160.1"/>
    </source>
</evidence>
<dbReference type="Pfam" id="PF13185">
    <property type="entry name" value="GAF_2"/>
    <property type="match status" value="1"/>
</dbReference>
<gene>
    <name evidence="4" type="ordered locus">Cphy_2800</name>
</gene>
<dbReference type="InterPro" id="IPR029787">
    <property type="entry name" value="Nucleotide_cyclase"/>
</dbReference>
<dbReference type="InterPro" id="IPR003018">
    <property type="entry name" value="GAF"/>
</dbReference>
<dbReference type="eggNOG" id="COG3706">
    <property type="taxonomic scope" value="Bacteria"/>
</dbReference>
<feature type="transmembrane region" description="Helical" evidence="2">
    <location>
        <begin position="119"/>
        <end position="139"/>
    </location>
</feature>
<evidence type="ECO:0000259" key="3">
    <source>
        <dbReference type="PROSITE" id="PS50887"/>
    </source>
</evidence>
<protein>
    <submittedName>
        <fullName evidence="4">Diguanylate cyclase with GAF sensor</fullName>
    </submittedName>
</protein>
<dbReference type="KEGG" id="cpy:Cphy_2800"/>
<sequence>MSDDLLVFRKKFSRGLVLVTSVFWLYTLIQLVGNLSEHASFGILVTSGALIIDILAEHTKLFKKRIAWMILRSIELISFSICFFVTIGSINSMFFGIELIAVMLQLLMLTDFLDVYSRAITLTTMSLPAIIYLISIILLKPERQEEFFGMVCAYLSLIFVVMLISELISEVFIATDKRIFEIRRFSEQTKETNEALRNQQEKFRKVNEELGIQKIMLEAAYHKINSANTENQTLYQVIRYISTELEIGNLMKLITEAIYEAMGLDVCTIILEPDIAGNKQVTYEIHSRLGKGFYEQMSNRIEQGCIEEYMKEEGNYIDNQVQPGKYSFLKDRKINSLLIVPLVREKKVIGALLCGHSQFEYFNGNIIFFETVVAQLLVAIHNASLYSKMQQMAIRDSLTGIYNRGQLNVILEQYTKRASEQNKSLSVALLDIDLFKKINDTYGHLFGDEVIKMVASKLQEVANCFHGIAARYGGEEFVIVLPDIGILDFYHIVTSLKETIDTTTLYFNEDEINVKVSVGISSYPETSLSCQQLLNRADGAMYYSKRNGRNSITVDNDIIQDYVRKNKETRGEL</sequence>
<proteinExistence type="predicted"/>
<dbReference type="GO" id="GO:1902201">
    <property type="term" value="P:negative regulation of bacterial-type flagellum-dependent cell motility"/>
    <property type="evidence" value="ECO:0007669"/>
    <property type="project" value="TreeGrafter"/>
</dbReference>
<dbReference type="Gene3D" id="3.30.70.270">
    <property type="match status" value="1"/>
</dbReference>
<dbReference type="InterPro" id="IPR029016">
    <property type="entry name" value="GAF-like_dom_sf"/>
</dbReference>
<dbReference type="RefSeq" id="WP_012200811.1">
    <property type="nucleotide sequence ID" value="NC_010001.1"/>
</dbReference>
<dbReference type="SUPFAM" id="SSF55781">
    <property type="entry name" value="GAF domain-like"/>
    <property type="match status" value="1"/>
</dbReference>